<feature type="chain" id="PRO_5009919122" evidence="2">
    <location>
        <begin position="21"/>
        <end position="62"/>
    </location>
</feature>
<keyword evidence="2" id="KW-0732">Signal</keyword>
<name>A0A1M6KZK8_9BACT</name>
<dbReference type="Proteomes" id="UP000184510">
    <property type="component" value="Unassembled WGS sequence"/>
</dbReference>
<dbReference type="RefSeq" id="WP_159434915.1">
    <property type="nucleotide sequence ID" value="NZ_FQYR01000004.1"/>
</dbReference>
<evidence type="ECO:0000256" key="2">
    <source>
        <dbReference type="SAM" id="SignalP"/>
    </source>
</evidence>
<proteinExistence type="predicted"/>
<evidence type="ECO:0000256" key="1">
    <source>
        <dbReference type="SAM" id="MobiDB-lite"/>
    </source>
</evidence>
<evidence type="ECO:0000313" key="4">
    <source>
        <dbReference type="Proteomes" id="UP000184510"/>
    </source>
</evidence>
<sequence>MKLSKSICLGLAGLLTLLSASCGSLPEPQKDLGPKSEHSDIPWNRRLPGEGQGALGGFGSQY</sequence>
<dbReference type="PROSITE" id="PS51257">
    <property type="entry name" value="PROKAR_LIPOPROTEIN"/>
    <property type="match status" value="1"/>
</dbReference>
<keyword evidence="4" id="KW-1185">Reference proteome</keyword>
<dbReference type="EMBL" id="FQYR01000004">
    <property type="protein sequence ID" value="SHJ64274.1"/>
    <property type="molecule type" value="Genomic_DNA"/>
</dbReference>
<feature type="signal peptide" evidence="2">
    <location>
        <begin position="1"/>
        <end position="20"/>
    </location>
</feature>
<organism evidence="3 4">
    <name type="scientific">Rubritalea squalenifaciens DSM 18772</name>
    <dbReference type="NCBI Taxonomy" id="1123071"/>
    <lineage>
        <taxon>Bacteria</taxon>
        <taxon>Pseudomonadati</taxon>
        <taxon>Verrucomicrobiota</taxon>
        <taxon>Verrucomicrobiia</taxon>
        <taxon>Verrucomicrobiales</taxon>
        <taxon>Rubritaleaceae</taxon>
        <taxon>Rubritalea</taxon>
    </lineage>
</organism>
<accession>A0A1M6KZK8</accession>
<evidence type="ECO:0000313" key="3">
    <source>
        <dbReference type="EMBL" id="SHJ64274.1"/>
    </source>
</evidence>
<feature type="region of interest" description="Disordered" evidence="1">
    <location>
        <begin position="26"/>
        <end position="62"/>
    </location>
</feature>
<gene>
    <name evidence="3" type="ORF">SAMN02745181_2247</name>
</gene>
<protein>
    <submittedName>
        <fullName evidence="3">Uncharacterized protein</fullName>
    </submittedName>
</protein>
<dbReference type="AlphaFoldDB" id="A0A1M6KZK8"/>
<dbReference type="OrthoDB" id="200333at2"/>
<feature type="compositionally biased region" description="Basic and acidic residues" evidence="1">
    <location>
        <begin position="28"/>
        <end position="40"/>
    </location>
</feature>
<reference evidence="3 4" key="1">
    <citation type="submission" date="2016-11" db="EMBL/GenBank/DDBJ databases">
        <authorList>
            <person name="Jaros S."/>
            <person name="Januszkiewicz K."/>
            <person name="Wedrychowicz H."/>
        </authorList>
    </citation>
    <scope>NUCLEOTIDE SEQUENCE [LARGE SCALE GENOMIC DNA]</scope>
    <source>
        <strain evidence="3 4">DSM 18772</strain>
    </source>
</reference>
<dbReference type="InParanoid" id="A0A1M6KZK8"/>
<feature type="compositionally biased region" description="Gly residues" evidence="1">
    <location>
        <begin position="50"/>
        <end position="62"/>
    </location>
</feature>
<dbReference type="STRING" id="1123071.SAMN02745181_2247"/>